<dbReference type="Gene3D" id="3.40.190.10">
    <property type="entry name" value="Periplasmic binding protein-like II"/>
    <property type="match status" value="2"/>
</dbReference>
<dbReference type="Pfam" id="PF00126">
    <property type="entry name" value="HTH_1"/>
    <property type="match status" value="1"/>
</dbReference>
<organism evidence="6 7">
    <name type="scientific">Bosea caraganae</name>
    <dbReference type="NCBI Taxonomy" id="2763117"/>
    <lineage>
        <taxon>Bacteria</taxon>
        <taxon>Pseudomonadati</taxon>
        <taxon>Pseudomonadota</taxon>
        <taxon>Alphaproteobacteria</taxon>
        <taxon>Hyphomicrobiales</taxon>
        <taxon>Boseaceae</taxon>
        <taxon>Bosea</taxon>
    </lineage>
</organism>
<dbReference type="InterPro" id="IPR058163">
    <property type="entry name" value="LysR-type_TF_proteobact-type"/>
</dbReference>
<evidence type="ECO:0000256" key="4">
    <source>
        <dbReference type="ARBA" id="ARBA00023163"/>
    </source>
</evidence>
<dbReference type="GO" id="GO:0043565">
    <property type="term" value="F:sequence-specific DNA binding"/>
    <property type="evidence" value="ECO:0007669"/>
    <property type="project" value="TreeGrafter"/>
</dbReference>
<accession>A0A370LBX0</accession>
<dbReference type="InterPro" id="IPR036388">
    <property type="entry name" value="WH-like_DNA-bd_sf"/>
</dbReference>
<evidence type="ECO:0000313" key="7">
    <source>
        <dbReference type="Proteomes" id="UP000255207"/>
    </source>
</evidence>
<dbReference type="PRINTS" id="PR00039">
    <property type="entry name" value="HTHLYSR"/>
</dbReference>
<evidence type="ECO:0000313" key="6">
    <source>
        <dbReference type="EMBL" id="RDJ29472.1"/>
    </source>
</evidence>
<evidence type="ECO:0000256" key="2">
    <source>
        <dbReference type="ARBA" id="ARBA00023015"/>
    </source>
</evidence>
<evidence type="ECO:0000256" key="1">
    <source>
        <dbReference type="ARBA" id="ARBA00009437"/>
    </source>
</evidence>
<dbReference type="PANTHER" id="PTHR30537">
    <property type="entry name" value="HTH-TYPE TRANSCRIPTIONAL REGULATOR"/>
    <property type="match status" value="1"/>
</dbReference>
<dbReference type="RefSeq" id="WP_114827590.1">
    <property type="nucleotide sequence ID" value="NZ_QQTO01000019.1"/>
</dbReference>
<dbReference type="AlphaFoldDB" id="A0A370LBX0"/>
<dbReference type="GO" id="GO:0003700">
    <property type="term" value="F:DNA-binding transcription factor activity"/>
    <property type="evidence" value="ECO:0007669"/>
    <property type="project" value="InterPro"/>
</dbReference>
<dbReference type="InterPro" id="IPR005119">
    <property type="entry name" value="LysR_subst-bd"/>
</dbReference>
<dbReference type="InterPro" id="IPR000847">
    <property type="entry name" value="LysR_HTH_N"/>
</dbReference>
<sequence length="298" mass="31506">MPLAPPRPRLPSLNALRAFEAAARCGSFTKAAEELGVTAGAVTQQIRQLEAALGMKLFDRLAQGVALTPAARTALPRLSRGFDMLAHSVQDLRAAHDSRALAIAALPCIAQLWLSPRLSALQQAFPGLQVSITAMEQPPDIRREPYDLALFYLDEAPVSALALGPDAILPVCVPAIAARLKAAADLAGETLLHDAVWRGDWARWLDSAGARKVVDASRGPAFSLYSLALDAALSGNGVLMGRLSLVQAYLADGRLIAPLGPTLALPDRLTLLAPPDGASHPKAQAVMEWLRDSAEVTA</sequence>
<dbReference type="GO" id="GO:0006351">
    <property type="term" value="P:DNA-templated transcription"/>
    <property type="evidence" value="ECO:0007669"/>
    <property type="project" value="TreeGrafter"/>
</dbReference>
<gene>
    <name evidence="6" type="ORF">DWE98_02680</name>
</gene>
<dbReference type="SUPFAM" id="SSF46785">
    <property type="entry name" value="Winged helix' DNA-binding domain"/>
    <property type="match status" value="1"/>
</dbReference>
<keyword evidence="4" id="KW-0804">Transcription</keyword>
<comment type="similarity">
    <text evidence="1">Belongs to the LysR transcriptional regulatory family.</text>
</comment>
<dbReference type="SUPFAM" id="SSF53850">
    <property type="entry name" value="Periplasmic binding protein-like II"/>
    <property type="match status" value="1"/>
</dbReference>
<feature type="domain" description="HTH lysR-type" evidence="5">
    <location>
        <begin position="11"/>
        <end position="68"/>
    </location>
</feature>
<reference evidence="7" key="1">
    <citation type="submission" date="2018-07" db="EMBL/GenBank/DDBJ databases">
        <authorList>
            <person name="Safronova V.I."/>
            <person name="Chirak E.R."/>
            <person name="Sazanova A.L."/>
        </authorList>
    </citation>
    <scope>NUCLEOTIDE SEQUENCE [LARGE SCALE GENOMIC DNA]</scope>
    <source>
        <strain evidence="7">RCAM04685</strain>
    </source>
</reference>
<keyword evidence="3" id="KW-0238">DNA-binding</keyword>
<comment type="caution">
    <text evidence="6">The sequence shown here is derived from an EMBL/GenBank/DDBJ whole genome shotgun (WGS) entry which is preliminary data.</text>
</comment>
<evidence type="ECO:0000259" key="5">
    <source>
        <dbReference type="PROSITE" id="PS50931"/>
    </source>
</evidence>
<dbReference type="EMBL" id="QQTP01000001">
    <property type="protein sequence ID" value="RDJ29472.1"/>
    <property type="molecule type" value="Genomic_DNA"/>
</dbReference>
<dbReference type="PROSITE" id="PS50931">
    <property type="entry name" value="HTH_LYSR"/>
    <property type="match status" value="1"/>
</dbReference>
<dbReference type="Pfam" id="PF03466">
    <property type="entry name" value="LysR_substrate"/>
    <property type="match status" value="1"/>
</dbReference>
<dbReference type="InterPro" id="IPR036390">
    <property type="entry name" value="WH_DNA-bd_sf"/>
</dbReference>
<proteinExistence type="inferred from homology"/>
<dbReference type="OrthoDB" id="9793571at2"/>
<keyword evidence="2" id="KW-0805">Transcription regulation</keyword>
<evidence type="ECO:0000256" key="3">
    <source>
        <dbReference type="ARBA" id="ARBA00023125"/>
    </source>
</evidence>
<dbReference type="Proteomes" id="UP000255207">
    <property type="component" value="Unassembled WGS sequence"/>
</dbReference>
<dbReference type="Gene3D" id="1.10.10.10">
    <property type="entry name" value="Winged helix-like DNA-binding domain superfamily/Winged helix DNA-binding domain"/>
    <property type="match status" value="1"/>
</dbReference>
<protein>
    <submittedName>
        <fullName evidence="6">LysR family transcriptional regulator</fullName>
    </submittedName>
</protein>
<name>A0A370LBX0_9HYPH</name>
<dbReference type="PANTHER" id="PTHR30537:SF26">
    <property type="entry name" value="GLYCINE CLEAVAGE SYSTEM TRANSCRIPTIONAL ACTIVATOR"/>
    <property type="match status" value="1"/>
</dbReference>
<keyword evidence="7" id="KW-1185">Reference proteome</keyword>